<comment type="caution">
    <text evidence="4">The sequence shown here is derived from an EMBL/GenBank/DDBJ whole genome shotgun (WGS) entry which is preliminary data.</text>
</comment>
<dbReference type="PANTHER" id="PTHR43283">
    <property type="entry name" value="BETA-LACTAMASE-RELATED"/>
    <property type="match status" value="1"/>
</dbReference>
<dbReference type="InterPro" id="IPR012338">
    <property type="entry name" value="Beta-lactam/transpept-like"/>
</dbReference>
<keyword evidence="5" id="KW-1185">Reference proteome</keyword>
<dbReference type="InterPro" id="IPR001466">
    <property type="entry name" value="Beta-lactam-related"/>
</dbReference>
<gene>
    <name evidence="4" type="ORF">AC625_06090</name>
</gene>
<evidence type="ECO:0000256" key="2">
    <source>
        <dbReference type="SAM" id="SignalP"/>
    </source>
</evidence>
<proteinExistence type="predicted"/>
<evidence type="ECO:0000313" key="5">
    <source>
        <dbReference type="Proteomes" id="UP000037146"/>
    </source>
</evidence>
<feature type="chain" id="PRO_5005524592" evidence="2">
    <location>
        <begin position="30"/>
        <end position="465"/>
    </location>
</feature>
<dbReference type="Proteomes" id="UP000037146">
    <property type="component" value="Unassembled WGS sequence"/>
</dbReference>
<protein>
    <submittedName>
        <fullName evidence="4">Esterase</fullName>
    </submittedName>
</protein>
<feature type="signal peptide" evidence="2">
    <location>
        <begin position="1"/>
        <end position="29"/>
    </location>
</feature>
<dbReference type="STRING" id="1679170.AC625_06090"/>
<keyword evidence="2" id="KW-0732">Signal</keyword>
<dbReference type="EMBL" id="LFZW01000001">
    <property type="protein sequence ID" value="KMY49142.1"/>
    <property type="molecule type" value="Genomic_DNA"/>
</dbReference>
<dbReference type="RefSeq" id="WP_049680475.1">
    <property type="nucleotide sequence ID" value="NZ_LFZW01000001.1"/>
</dbReference>
<sequence>MKKMKNTMYKKGLVLLVLLFVLRVTPAFSSTIYQENADNTKSTYDNQFQNKSKYPTLTSIKKLEDVGFSTKKLSEIDLFIENEIRNGFPGAALIVIKNGKIVKNTSYGYAKKYSGSTFLKQPQKMKRDTMFDVASNTKMYAVNYALQKLVSEGKINLNHPIQHYIPEFNDLPNDVIKEKDTLLIVDLLHHIAGFPSSVHYYNPEKAGELYSQDRKAMLDKIIKTPLHYIPGTAQIYSDIDYMLLGFIIERVTGQQLDQYVENNIYKPLGLKHTVFTPLKKGFKEQDFAATELNGNTRDGYLMFPNMRTYTLQGEVHDENAYYSMGGISGHAGLFSNTHDLAVLLQVMLNDGGYGNTKLFDKETIDVFTTPSELNPTFGLGWRLNGDESMNWMFSEYAGDKVIGHTGWTGTITVIDRENHLAIALLTNKKHSAVIDHLVNSNWFYGDMFSISTYGSVISKVYEALQ</sequence>
<dbReference type="Pfam" id="PF00144">
    <property type="entry name" value="Beta-lactamase"/>
    <property type="match status" value="1"/>
</dbReference>
<dbReference type="PANTHER" id="PTHR43283:SF11">
    <property type="entry name" value="BETA-LACTAMASE-RELATED DOMAIN-CONTAINING PROTEIN"/>
    <property type="match status" value="1"/>
</dbReference>
<accession>A0A0K9GS78</accession>
<dbReference type="Gene3D" id="3.40.710.10">
    <property type="entry name" value="DD-peptidase/beta-lactamase superfamily"/>
    <property type="match status" value="1"/>
</dbReference>
<dbReference type="NCBIfam" id="NF002968">
    <property type="entry name" value="PRK03642.1"/>
    <property type="match status" value="1"/>
</dbReference>
<dbReference type="GO" id="GO:0016787">
    <property type="term" value="F:hydrolase activity"/>
    <property type="evidence" value="ECO:0007669"/>
    <property type="project" value="UniProtKB-KW"/>
</dbReference>
<name>A0A0K9GS78_9BACI</name>
<dbReference type="InterPro" id="IPR050789">
    <property type="entry name" value="Diverse_Enzym_Activities"/>
</dbReference>
<evidence type="ECO:0000313" key="4">
    <source>
        <dbReference type="EMBL" id="KMY49142.1"/>
    </source>
</evidence>
<evidence type="ECO:0000259" key="3">
    <source>
        <dbReference type="Pfam" id="PF00144"/>
    </source>
</evidence>
<evidence type="ECO:0000256" key="1">
    <source>
        <dbReference type="ARBA" id="ARBA00022801"/>
    </source>
</evidence>
<reference evidence="5" key="1">
    <citation type="submission" date="2015-07" db="EMBL/GenBank/DDBJ databases">
        <title>Genome sequencing project for genomic taxonomy and phylogenomics of Bacillus-like bacteria.</title>
        <authorList>
            <person name="Liu B."/>
            <person name="Wang J."/>
            <person name="Zhu Y."/>
            <person name="Liu G."/>
            <person name="Chen Q."/>
            <person name="Chen Z."/>
            <person name="Lan J."/>
            <person name="Che J."/>
            <person name="Ge C."/>
            <person name="Shi H."/>
            <person name="Pan Z."/>
            <person name="Liu X."/>
        </authorList>
    </citation>
    <scope>NUCLEOTIDE SEQUENCE [LARGE SCALE GENOMIC DNA]</scope>
    <source>
        <strain evidence="5">FJAT-27997</strain>
    </source>
</reference>
<feature type="domain" description="Beta-lactamase-related" evidence="3">
    <location>
        <begin position="85"/>
        <end position="433"/>
    </location>
</feature>
<dbReference type="PATRIC" id="fig|1679170.3.peg.1303"/>
<organism evidence="4 5">
    <name type="scientific">Peribacillus loiseleuriae</name>
    <dbReference type="NCBI Taxonomy" id="1679170"/>
    <lineage>
        <taxon>Bacteria</taxon>
        <taxon>Bacillati</taxon>
        <taxon>Bacillota</taxon>
        <taxon>Bacilli</taxon>
        <taxon>Bacillales</taxon>
        <taxon>Bacillaceae</taxon>
        <taxon>Peribacillus</taxon>
    </lineage>
</organism>
<keyword evidence="1" id="KW-0378">Hydrolase</keyword>
<dbReference type="AlphaFoldDB" id="A0A0K9GS78"/>
<dbReference type="SUPFAM" id="SSF56601">
    <property type="entry name" value="beta-lactamase/transpeptidase-like"/>
    <property type="match status" value="1"/>
</dbReference>